<evidence type="ECO:0000313" key="1">
    <source>
        <dbReference type="EMBL" id="EFF84401.1"/>
    </source>
</evidence>
<protein>
    <submittedName>
        <fullName evidence="1">Uncharacterized protein</fullName>
    </submittedName>
</protein>
<accession>D4XK58</accession>
<reference evidence="2" key="1">
    <citation type="submission" date="2010-03" db="EMBL/GenBank/DDBJ databases">
        <title>Complete sequence of Mobiluncus curtisii ATCC 43063.</title>
        <authorList>
            <person name="Muzny D."/>
            <person name="Qin X."/>
            <person name="Deng J."/>
            <person name="Jiang H."/>
            <person name="Liu Y."/>
            <person name="Qu J."/>
            <person name="Song X.-Z."/>
            <person name="Zhang L."/>
            <person name="Thornton R."/>
            <person name="Coyle M."/>
            <person name="Francisco L."/>
            <person name="Jackson L."/>
            <person name="Javaid M."/>
            <person name="Korchina V."/>
            <person name="Kovar C."/>
            <person name="Mata R."/>
            <person name="Mathew T."/>
            <person name="Ngo R."/>
            <person name="Nguyen L."/>
            <person name="Nguyen N."/>
            <person name="Okwuonu G."/>
            <person name="Ongeri F."/>
            <person name="Pham C."/>
            <person name="Simmons D."/>
            <person name="Wilczek-Boney K."/>
            <person name="Hale W."/>
            <person name="Jakkamsetti A."/>
            <person name="Pham P."/>
            <person name="Ruth R."/>
            <person name="San Lucas F."/>
            <person name="Warren J."/>
            <person name="Zhang J."/>
            <person name="Zhao Z."/>
            <person name="Zhou C."/>
            <person name="Zhu D."/>
            <person name="Lee S."/>
            <person name="Bess C."/>
            <person name="Blankenburg K."/>
            <person name="Forbes L."/>
            <person name="Fu Q."/>
            <person name="Gubbala S."/>
            <person name="Hirani K."/>
            <person name="Jayaseelan J.C."/>
            <person name="Lara F."/>
            <person name="Munidasa M."/>
            <person name="Palculict T."/>
            <person name="Patil S."/>
            <person name="Pu L.-L."/>
            <person name="Saada N."/>
            <person name="Tang L."/>
            <person name="Weissenberger G."/>
            <person name="Zhu Y."/>
            <person name="Hemphill L."/>
            <person name="Shang Y."/>
            <person name="Youmans B."/>
            <person name="Ayvaz T."/>
            <person name="Ross M."/>
            <person name="Santibanez J."/>
            <person name="Aqrawi P."/>
            <person name="Gross S."/>
            <person name="Joshi V."/>
            <person name="Fowler G."/>
            <person name="Nazareth L."/>
            <person name="Reid J."/>
            <person name="Worley K."/>
            <person name="Petrosino J."/>
            <person name="Highlander S."/>
            <person name="Gibbs R."/>
            <person name="Gibbs R."/>
        </authorList>
    </citation>
    <scope>NUCLEOTIDE SEQUENCE [LARGE SCALE GENOMIC DNA]</scope>
    <source>
        <strain evidence="2">ATCC 19194</strain>
    </source>
</reference>
<evidence type="ECO:0000313" key="2">
    <source>
        <dbReference type="Proteomes" id="UP000003085"/>
    </source>
</evidence>
<dbReference type="RefSeq" id="WP_004641759.1">
    <property type="nucleotide sequence ID" value="NZ_GG770436.1"/>
</dbReference>
<gene>
    <name evidence="1" type="ORF">HMP0015_0100</name>
</gene>
<sequence>MKYTIKDFADKALIPYTDFYNQALKLFQTIHFYGSEGVAEPILNDQDQIIDFKMTHAFGVAVVAILDATTNQEDLVSVIHVEDFN</sequence>
<dbReference type="AlphaFoldDB" id="D4XK58"/>
<dbReference type="Proteomes" id="UP000003085">
    <property type="component" value="Unassembled WGS sequence"/>
</dbReference>
<dbReference type="HOGENOM" id="CLU_2505241_0_0_6"/>
<organism evidence="1 2">
    <name type="scientific">Acinetobacter haemolyticus ATCC 19194</name>
    <dbReference type="NCBI Taxonomy" id="707232"/>
    <lineage>
        <taxon>Bacteria</taxon>
        <taxon>Pseudomonadati</taxon>
        <taxon>Pseudomonadota</taxon>
        <taxon>Gammaproteobacteria</taxon>
        <taxon>Moraxellales</taxon>
        <taxon>Moraxellaceae</taxon>
        <taxon>Acinetobacter</taxon>
    </lineage>
</organism>
<comment type="caution">
    <text evidence="1">The sequence shown here is derived from an EMBL/GenBank/DDBJ whole genome shotgun (WGS) entry which is preliminary data.</text>
</comment>
<dbReference type="EMBL" id="ADMT01000036">
    <property type="protein sequence ID" value="EFF84401.1"/>
    <property type="molecule type" value="Genomic_DNA"/>
</dbReference>
<name>D4XK58_ACIHA</name>
<proteinExistence type="predicted"/>